<sequence length="358" mass="37966">MTSERKKSASTPYRTPPATSVGVRRFQYGPFPIRPGLLAFALSTILLGVVMSAGAFDRTRIVCTPHERCLVAPEVGSKDHSFPTDALEEVRVDVKRTSKGESRGNLVLRVTGVGEIVMSSTGVQEANTAADRLRTYLGAGQRADVKLGGSWGLLAAGVAMLGAGLASAFPLLRGFGSFRIDLLQDGSGLLVRRRLLGLPLSSRRIPLEGITDVVVEGGAIDYLFRRRYEVPIAAGRVVLVHEDSEDRPLTAHLVPGTVVHQRAADALRVMLGFEDEPDPRLAALPWITTPPSRRFQYAFIGASCGAILGTVAAAAASASLRNAGPEAWSPWLTGTGILLGAAAGVALVLYATRPRPPA</sequence>
<accession>A0A0K1EJ78</accession>
<dbReference type="AlphaFoldDB" id="A0A0K1EJ78"/>
<feature type="transmembrane region" description="Helical" evidence="1">
    <location>
        <begin position="151"/>
        <end position="172"/>
    </location>
</feature>
<reference evidence="2 3" key="1">
    <citation type="submission" date="2015-07" db="EMBL/GenBank/DDBJ databases">
        <title>Genome analysis of myxobacterium Chondromyces crocatus Cm c5 reveals a high potential for natural compound synthesis and the genetic basis for the loss of fruiting body formation.</title>
        <authorList>
            <person name="Zaburannyi N."/>
            <person name="Bunk B."/>
            <person name="Maier J."/>
            <person name="Overmann J."/>
            <person name="Mueller R."/>
        </authorList>
    </citation>
    <scope>NUCLEOTIDE SEQUENCE [LARGE SCALE GENOMIC DNA]</scope>
    <source>
        <strain evidence="2 3">Cm c5</strain>
    </source>
</reference>
<dbReference type="EMBL" id="CP012159">
    <property type="protein sequence ID" value="AKT40628.1"/>
    <property type="molecule type" value="Genomic_DNA"/>
</dbReference>
<keyword evidence="1" id="KW-1133">Transmembrane helix</keyword>
<gene>
    <name evidence="2" type="ORF">CMC5_047840</name>
</gene>
<name>A0A0K1EJ78_CHOCO</name>
<organism evidence="2 3">
    <name type="scientific">Chondromyces crocatus</name>
    <dbReference type="NCBI Taxonomy" id="52"/>
    <lineage>
        <taxon>Bacteria</taxon>
        <taxon>Pseudomonadati</taxon>
        <taxon>Myxococcota</taxon>
        <taxon>Polyangia</taxon>
        <taxon>Polyangiales</taxon>
        <taxon>Polyangiaceae</taxon>
        <taxon>Chondromyces</taxon>
    </lineage>
</organism>
<evidence type="ECO:0000256" key="1">
    <source>
        <dbReference type="SAM" id="Phobius"/>
    </source>
</evidence>
<evidence type="ECO:0000313" key="2">
    <source>
        <dbReference type="EMBL" id="AKT40628.1"/>
    </source>
</evidence>
<keyword evidence="3" id="KW-1185">Reference proteome</keyword>
<feature type="transmembrane region" description="Helical" evidence="1">
    <location>
        <begin position="331"/>
        <end position="352"/>
    </location>
</feature>
<keyword evidence="1" id="KW-0472">Membrane</keyword>
<dbReference type="STRING" id="52.CMC5_047840"/>
<keyword evidence="1" id="KW-0812">Transmembrane</keyword>
<protein>
    <submittedName>
        <fullName evidence="2">Uncharacterized protein</fullName>
    </submittedName>
</protein>
<dbReference type="KEGG" id="ccro:CMC5_047840"/>
<proteinExistence type="predicted"/>
<feature type="transmembrane region" description="Helical" evidence="1">
    <location>
        <begin position="37"/>
        <end position="56"/>
    </location>
</feature>
<feature type="transmembrane region" description="Helical" evidence="1">
    <location>
        <begin position="297"/>
        <end position="319"/>
    </location>
</feature>
<evidence type="ECO:0000313" key="3">
    <source>
        <dbReference type="Proteomes" id="UP000067626"/>
    </source>
</evidence>
<dbReference type="Proteomes" id="UP000067626">
    <property type="component" value="Chromosome"/>
</dbReference>